<keyword evidence="3" id="KW-1185">Reference proteome</keyword>
<feature type="compositionally biased region" description="Acidic residues" evidence="1">
    <location>
        <begin position="275"/>
        <end position="287"/>
    </location>
</feature>
<gene>
    <name evidence="2" type="ORF">Pcinc_017647</name>
</gene>
<feature type="compositionally biased region" description="Acidic residues" evidence="1">
    <location>
        <begin position="322"/>
        <end position="338"/>
    </location>
</feature>
<feature type="compositionally biased region" description="Basic residues" evidence="1">
    <location>
        <begin position="417"/>
        <end position="426"/>
    </location>
</feature>
<feature type="compositionally biased region" description="Polar residues" evidence="1">
    <location>
        <begin position="524"/>
        <end position="541"/>
    </location>
</feature>
<dbReference type="AlphaFoldDB" id="A0AAE1KN98"/>
<dbReference type="Proteomes" id="UP001286313">
    <property type="component" value="Unassembled WGS sequence"/>
</dbReference>
<accession>A0AAE1KN98</accession>
<feature type="compositionally biased region" description="Basic and acidic residues" evidence="1">
    <location>
        <begin position="437"/>
        <end position="448"/>
    </location>
</feature>
<evidence type="ECO:0000313" key="2">
    <source>
        <dbReference type="EMBL" id="KAK3877643.1"/>
    </source>
</evidence>
<feature type="compositionally biased region" description="Low complexity" evidence="1">
    <location>
        <begin position="153"/>
        <end position="174"/>
    </location>
</feature>
<sequence length="541" mass="59145">MVVEVGGGGGGMVVEDETIVVGAPGYPPLPGHSSATSMTPVHDLSVTIAGLWERTKSTVVTLMRAPFLSSQSHTALDMHDTLASLGTVTHAKDVGAMQVEERHVPEHRGPNIETGGTGGALEAMVAALSAGSEVPPPTEEPDASQPAPAPDNQQEGQQQQGGEEAAGGVAAEGAVAERDTVPSPAAEGQGGDPTPVEPTEGVPAEKETPTDATTQEEPAIQAPPPSPTNNGQEKAVEKYNEMSEQVVDILIQTIEKVDPLPIELSEEALTALEDLQSEPEPESEPETVPEPTVDKPKRRKNKNRNKNRRNKNKRGESTRDVEPEEEEEGVEGVEEGEENNNNKKVKNNKRGDEEDSETEAEGEKKGNKNKKNKRKNKKNKRGGGNDDSEDEGNSRRNKNKRKKNKNKQNRGDEDTKRRNKNRRKNNKNNNNNNKRTSKIEEVEIERLGKAMTDLQEEGEEAVQEQGRRVKNKNNNNNNKKNNKRKNNKNKKNKRKNQKGRTDLIEEAVAESGPVYPTQEERDTSNAILTGLTRISRQGTSH</sequence>
<feature type="compositionally biased region" description="Basic residues" evidence="1">
    <location>
        <begin position="395"/>
        <end position="408"/>
    </location>
</feature>
<protein>
    <submittedName>
        <fullName evidence="2">Uncharacterized protein</fullName>
    </submittedName>
</protein>
<dbReference type="EMBL" id="JAWQEG010001646">
    <property type="protein sequence ID" value="KAK3877643.1"/>
    <property type="molecule type" value="Genomic_DNA"/>
</dbReference>
<evidence type="ECO:0000256" key="1">
    <source>
        <dbReference type="SAM" id="MobiDB-lite"/>
    </source>
</evidence>
<feature type="region of interest" description="Disordered" evidence="1">
    <location>
        <begin position="265"/>
        <end position="541"/>
    </location>
</feature>
<organism evidence="2 3">
    <name type="scientific">Petrolisthes cinctipes</name>
    <name type="common">Flat porcelain crab</name>
    <dbReference type="NCBI Taxonomy" id="88211"/>
    <lineage>
        <taxon>Eukaryota</taxon>
        <taxon>Metazoa</taxon>
        <taxon>Ecdysozoa</taxon>
        <taxon>Arthropoda</taxon>
        <taxon>Crustacea</taxon>
        <taxon>Multicrustacea</taxon>
        <taxon>Malacostraca</taxon>
        <taxon>Eumalacostraca</taxon>
        <taxon>Eucarida</taxon>
        <taxon>Decapoda</taxon>
        <taxon>Pleocyemata</taxon>
        <taxon>Anomura</taxon>
        <taxon>Galatheoidea</taxon>
        <taxon>Porcellanidae</taxon>
        <taxon>Petrolisthes</taxon>
    </lineage>
</organism>
<name>A0AAE1KN98_PETCI</name>
<reference evidence="2" key="1">
    <citation type="submission" date="2023-10" db="EMBL/GenBank/DDBJ databases">
        <title>Genome assemblies of two species of porcelain crab, Petrolisthes cinctipes and Petrolisthes manimaculis (Anomura: Porcellanidae).</title>
        <authorList>
            <person name="Angst P."/>
        </authorList>
    </citation>
    <scope>NUCLEOTIDE SEQUENCE</scope>
    <source>
        <strain evidence="2">PB745_01</strain>
        <tissue evidence="2">Gill</tissue>
    </source>
</reference>
<evidence type="ECO:0000313" key="3">
    <source>
        <dbReference type="Proteomes" id="UP001286313"/>
    </source>
</evidence>
<feature type="compositionally biased region" description="Basic residues" evidence="1">
    <location>
        <begin position="480"/>
        <end position="498"/>
    </location>
</feature>
<feature type="region of interest" description="Disordered" evidence="1">
    <location>
        <begin position="130"/>
        <end position="239"/>
    </location>
</feature>
<feature type="compositionally biased region" description="Basic residues" evidence="1">
    <location>
        <begin position="367"/>
        <end position="381"/>
    </location>
</feature>
<proteinExistence type="predicted"/>
<feature type="compositionally biased region" description="Basic residues" evidence="1">
    <location>
        <begin position="296"/>
        <end position="312"/>
    </location>
</feature>
<comment type="caution">
    <text evidence="2">The sequence shown here is derived from an EMBL/GenBank/DDBJ whole genome shotgun (WGS) entry which is preliminary data.</text>
</comment>